<dbReference type="EC" id="3.5.1.88" evidence="2"/>
<sequence>MEIITLGNDVLRQKALPIQDIDGQVKALAQDMIETMYRGRGIGLAGPQVGLLQRIFVVQVDGESPRVFINPTIIGTSPEISQYEEGCLSIPGLYAELTRPEKVTVQAWNERGRPFTLDAEGLLARVIQHEYDHLEGVLFIDRLSEPKRKRLLTIYDKKMRA</sequence>
<evidence type="ECO:0000256" key="2">
    <source>
        <dbReference type="HAMAP-Rule" id="MF_00163"/>
    </source>
</evidence>
<keyword evidence="2" id="KW-0648">Protein biosynthesis</keyword>
<dbReference type="HAMAP" id="MF_00163">
    <property type="entry name" value="Pep_deformylase"/>
    <property type="match status" value="1"/>
</dbReference>
<protein>
    <recommendedName>
        <fullName evidence="2">Peptide deformylase</fullName>
        <shortName evidence="2">PDF</shortName>
        <ecNumber evidence="2">3.5.1.88</ecNumber>
    </recommendedName>
    <alternativeName>
        <fullName evidence="2">Polypeptide deformylase</fullName>
    </alternativeName>
</protein>
<accession>A0A7C3E2D2</accession>
<evidence type="ECO:0000313" key="3">
    <source>
        <dbReference type="EMBL" id="HFH30308.1"/>
    </source>
</evidence>
<dbReference type="NCBIfam" id="NF001159">
    <property type="entry name" value="PRK00150.1-3"/>
    <property type="match status" value="1"/>
</dbReference>
<dbReference type="GO" id="GO:0006412">
    <property type="term" value="P:translation"/>
    <property type="evidence" value="ECO:0007669"/>
    <property type="project" value="UniProtKB-UniRule"/>
</dbReference>
<dbReference type="NCBIfam" id="TIGR00079">
    <property type="entry name" value="pept_deformyl"/>
    <property type="match status" value="1"/>
</dbReference>
<dbReference type="PIRSF" id="PIRSF004749">
    <property type="entry name" value="Pep_def"/>
    <property type="match status" value="1"/>
</dbReference>
<feature type="binding site" evidence="2">
    <location>
        <position position="129"/>
    </location>
    <ligand>
        <name>Fe cation</name>
        <dbReference type="ChEBI" id="CHEBI:24875"/>
    </ligand>
</feature>
<comment type="function">
    <text evidence="2">Removes the formyl group from the N-terminal Met of newly synthesized proteins. Requires at least a dipeptide for an efficient rate of reaction. N-terminal L-methionine is a prerequisite for activity but the enzyme has broad specificity at other positions.</text>
</comment>
<dbReference type="PANTHER" id="PTHR10458:SF22">
    <property type="entry name" value="PEPTIDE DEFORMYLASE"/>
    <property type="match status" value="1"/>
</dbReference>
<comment type="caution">
    <text evidence="3">The sequence shown here is derived from an EMBL/GenBank/DDBJ whole genome shotgun (WGS) entry which is preliminary data.</text>
</comment>
<keyword evidence="2" id="KW-0479">Metal-binding</keyword>
<feature type="binding site" evidence="2">
    <location>
        <position position="87"/>
    </location>
    <ligand>
        <name>Fe cation</name>
        <dbReference type="ChEBI" id="CHEBI:24875"/>
    </ligand>
</feature>
<dbReference type="PANTHER" id="PTHR10458">
    <property type="entry name" value="PEPTIDE DEFORMYLASE"/>
    <property type="match status" value="1"/>
</dbReference>
<dbReference type="GO" id="GO:0046872">
    <property type="term" value="F:metal ion binding"/>
    <property type="evidence" value="ECO:0007669"/>
    <property type="project" value="UniProtKB-KW"/>
</dbReference>
<dbReference type="GO" id="GO:0042586">
    <property type="term" value="F:peptide deformylase activity"/>
    <property type="evidence" value="ECO:0007669"/>
    <property type="project" value="UniProtKB-UniRule"/>
</dbReference>
<dbReference type="Pfam" id="PF01327">
    <property type="entry name" value="Pep_deformylase"/>
    <property type="match status" value="1"/>
</dbReference>
<dbReference type="AlphaFoldDB" id="A0A7C3E2D2"/>
<reference evidence="3" key="1">
    <citation type="journal article" date="2020" name="mSystems">
        <title>Genome- and Community-Level Interaction Insights into Carbon Utilization and Element Cycling Functions of Hydrothermarchaeota in Hydrothermal Sediment.</title>
        <authorList>
            <person name="Zhou Z."/>
            <person name="Liu Y."/>
            <person name="Xu W."/>
            <person name="Pan J."/>
            <person name="Luo Z.H."/>
            <person name="Li M."/>
        </authorList>
    </citation>
    <scope>NUCLEOTIDE SEQUENCE [LARGE SCALE GENOMIC DNA]</scope>
    <source>
        <strain evidence="3">SpSt-503</strain>
    </source>
</reference>
<comment type="cofactor">
    <cofactor evidence="2">
        <name>Fe(2+)</name>
        <dbReference type="ChEBI" id="CHEBI:29033"/>
    </cofactor>
    <text evidence="2">Binds 1 Fe(2+) ion.</text>
</comment>
<feature type="active site" evidence="2">
    <location>
        <position position="130"/>
    </location>
</feature>
<keyword evidence="2 3" id="KW-0378">Hydrolase</keyword>
<dbReference type="SUPFAM" id="SSF56420">
    <property type="entry name" value="Peptide deformylase"/>
    <property type="match status" value="1"/>
</dbReference>
<dbReference type="CDD" id="cd00487">
    <property type="entry name" value="Pep_deformylase"/>
    <property type="match status" value="1"/>
</dbReference>
<dbReference type="InterPro" id="IPR023635">
    <property type="entry name" value="Peptide_deformylase"/>
</dbReference>
<comment type="similarity">
    <text evidence="1 2">Belongs to the polypeptide deformylase family.</text>
</comment>
<name>A0A7C3E2D2_9SPIR</name>
<proteinExistence type="inferred from homology"/>
<comment type="catalytic activity">
    <reaction evidence="2">
        <text>N-terminal N-formyl-L-methionyl-[peptide] + H2O = N-terminal L-methionyl-[peptide] + formate</text>
        <dbReference type="Rhea" id="RHEA:24420"/>
        <dbReference type="Rhea" id="RHEA-COMP:10639"/>
        <dbReference type="Rhea" id="RHEA-COMP:10640"/>
        <dbReference type="ChEBI" id="CHEBI:15377"/>
        <dbReference type="ChEBI" id="CHEBI:15740"/>
        <dbReference type="ChEBI" id="CHEBI:49298"/>
        <dbReference type="ChEBI" id="CHEBI:64731"/>
        <dbReference type="EC" id="3.5.1.88"/>
    </reaction>
</comment>
<gene>
    <name evidence="2 3" type="primary">def</name>
    <name evidence="3" type="ORF">ENS59_12515</name>
</gene>
<evidence type="ECO:0000256" key="1">
    <source>
        <dbReference type="ARBA" id="ARBA00010759"/>
    </source>
</evidence>
<dbReference type="EMBL" id="DSVL01000382">
    <property type="protein sequence ID" value="HFH30308.1"/>
    <property type="molecule type" value="Genomic_DNA"/>
</dbReference>
<keyword evidence="2" id="KW-0408">Iron</keyword>
<dbReference type="InterPro" id="IPR036821">
    <property type="entry name" value="Peptide_deformylase_sf"/>
</dbReference>
<feature type="binding site" evidence="2">
    <location>
        <position position="133"/>
    </location>
    <ligand>
        <name>Fe cation</name>
        <dbReference type="ChEBI" id="CHEBI:24875"/>
    </ligand>
</feature>
<dbReference type="Gene3D" id="3.90.45.10">
    <property type="entry name" value="Peptide deformylase"/>
    <property type="match status" value="1"/>
</dbReference>
<dbReference type="PRINTS" id="PR01576">
    <property type="entry name" value="PDEFORMYLASE"/>
</dbReference>
<organism evidence="3">
    <name type="scientific">Gracilinema caldarium</name>
    <dbReference type="NCBI Taxonomy" id="215591"/>
    <lineage>
        <taxon>Bacteria</taxon>
        <taxon>Pseudomonadati</taxon>
        <taxon>Spirochaetota</taxon>
        <taxon>Spirochaetia</taxon>
        <taxon>Spirochaetales</taxon>
        <taxon>Breznakiellaceae</taxon>
        <taxon>Gracilinema</taxon>
    </lineage>
</organism>